<dbReference type="Proteomes" id="UP000257706">
    <property type="component" value="Unassembled WGS sequence"/>
</dbReference>
<dbReference type="Pfam" id="PF13401">
    <property type="entry name" value="AAA_22"/>
    <property type="match status" value="1"/>
</dbReference>
<dbReference type="PANTHER" id="PTHR35894">
    <property type="entry name" value="GENERAL SECRETION PATHWAY PROTEIN A-RELATED"/>
    <property type="match status" value="1"/>
</dbReference>
<dbReference type="SUPFAM" id="SSF52540">
    <property type="entry name" value="P-loop containing nucleoside triphosphate hydrolases"/>
    <property type="match status" value="1"/>
</dbReference>
<dbReference type="InterPro" id="IPR036733">
    <property type="entry name" value="B_transposit_C_sf"/>
</dbReference>
<protein>
    <recommendedName>
        <fullName evidence="1">AAA+ ATPase domain-containing protein</fullName>
    </recommendedName>
</protein>
<dbReference type="GO" id="GO:0016887">
    <property type="term" value="F:ATP hydrolysis activity"/>
    <property type="evidence" value="ECO:0007669"/>
    <property type="project" value="InterPro"/>
</dbReference>
<dbReference type="AlphaFoldDB" id="A0A3B9IUB6"/>
<sequence length="247" mass="26195">MVTIRTIEPNAAPEKIPFCETETGRRMLNLFTYCQDAPELGLITGKPGVGKSTAARHYVRSAPGRYLVTASPATSALVPCLQRIAEAIGAHTKLSGAGALAAAITTALEAEPQSPMLIVDEAHHLSDDSIEELRILFDTVPMGMVLVAGRQLRDRLDGNPKQWSQLTSRLSAGLEVDGPLPADVDAICSHHGIDDRDARTTLRRAAHHPGALRTVTKLIGVAAKLAGTAPIVAAHVKDAAHARGLTY</sequence>
<dbReference type="Gene3D" id="3.40.50.300">
    <property type="entry name" value="P-loop containing nucleotide triphosphate hydrolases"/>
    <property type="match status" value="1"/>
</dbReference>
<dbReference type="EMBL" id="DMAI01000477">
    <property type="protein sequence ID" value="HAE51405.1"/>
    <property type="molecule type" value="Genomic_DNA"/>
</dbReference>
<reference evidence="2 3" key="1">
    <citation type="journal article" date="2018" name="Nat. Biotechnol.">
        <title>A standardized bacterial taxonomy based on genome phylogeny substantially revises the tree of life.</title>
        <authorList>
            <person name="Parks D.H."/>
            <person name="Chuvochina M."/>
            <person name="Waite D.W."/>
            <person name="Rinke C."/>
            <person name="Skarshewski A."/>
            <person name="Chaumeil P.A."/>
            <person name="Hugenholtz P."/>
        </authorList>
    </citation>
    <scope>NUCLEOTIDE SEQUENCE [LARGE SCALE GENOMIC DNA]</scope>
    <source>
        <strain evidence="2">UBA8739</strain>
    </source>
</reference>
<dbReference type="InterPro" id="IPR003593">
    <property type="entry name" value="AAA+_ATPase"/>
</dbReference>
<evidence type="ECO:0000259" key="1">
    <source>
        <dbReference type="SMART" id="SM00382"/>
    </source>
</evidence>
<feature type="domain" description="AAA+ ATPase" evidence="1">
    <location>
        <begin position="37"/>
        <end position="212"/>
    </location>
</feature>
<gene>
    <name evidence="2" type="ORF">DCK97_28740</name>
</gene>
<dbReference type="Pfam" id="PF09077">
    <property type="entry name" value="Phage-MuB_C"/>
    <property type="match status" value="1"/>
</dbReference>
<dbReference type="Gene3D" id="1.10.1180.10">
    <property type="entry name" value="B transposition protein, C-terminal domain"/>
    <property type="match status" value="1"/>
</dbReference>
<comment type="caution">
    <text evidence="2">The sequence shown here is derived from an EMBL/GenBank/DDBJ whole genome shotgun (WGS) entry which is preliminary data.</text>
</comment>
<dbReference type="PANTHER" id="PTHR35894:SF5">
    <property type="entry name" value="MU-LIKE PROPHAGE FLUMU DNA TRANSPOSITION PROTEIN B"/>
    <property type="match status" value="1"/>
</dbReference>
<name>A0A3B9IUB6_9PROT</name>
<dbReference type="InterPro" id="IPR009084">
    <property type="entry name" value="B_transpositn_C"/>
</dbReference>
<evidence type="ECO:0000313" key="3">
    <source>
        <dbReference type="Proteomes" id="UP000257706"/>
    </source>
</evidence>
<proteinExistence type="predicted"/>
<organism evidence="2 3">
    <name type="scientific">Tistrella mobilis</name>
    <dbReference type="NCBI Taxonomy" id="171437"/>
    <lineage>
        <taxon>Bacteria</taxon>
        <taxon>Pseudomonadati</taxon>
        <taxon>Pseudomonadota</taxon>
        <taxon>Alphaproteobacteria</taxon>
        <taxon>Geminicoccales</taxon>
        <taxon>Geminicoccaceae</taxon>
        <taxon>Tistrella</taxon>
    </lineage>
</organism>
<dbReference type="InterPro" id="IPR027417">
    <property type="entry name" value="P-loop_NTPase"/>
</dbReference>
<dbReference type="GO" id="GO:0006313">
    <property type="term" value="P:DNA transposition"/>
    <property type="evidence" value="ECO:0007669"/>
    <property type="project" value="InterPro"/>
</dbReference>
<evidence type="ECO:0000313" key="2">
    <source>
        <dbReference type="EMBL" id="HAE51405.1"/>
    </source>
</evidence>
<dbReference type="InterPro" id="IPR052026">
    <property type="entry name" value="ExeA_AAA_ATPase_DNA-bind"/>
</dbReference>
<dbReference type="GO" id="GO:0003677">
    <property type="term" value="F:DNA binding"/>
    <property type="evidence" value="ECO:0007669"/>
    <property type="project" value="InterPro"/>
</dbReference>
<dbReference type="InterPro" id="IPR049945">
    <property type="entry name" value="AAA_22"/>
</dbReference>
<accession>A0A3B9IUB6</accession>
<dbReference type="SMART" id="SM00382">
    <property type="entry name" value="AAA"/>
    <property type="match status" value="1"/>
</dbReference>